<gene>
    <name evidence="2" type="ORF">H310_09763</name>
</gene>
<evidence type="ECO:0000313" key="2">
    <source>
        <dbReference type="EMBL" id="ETV97435.1"/>
    </source>
</evidence>
<sequence length="72" mass="7862">MAKGNAIREVAIAAVLALGGGAIWKSYATSELKSFDDYYKDLKRKTDQKAAAESSRACHKTLPDIPSSFQNR</sequence>
<feature type="region of interest" description="Disordered" evidence="1">
    <location>
        <begin position="50"/>
        <end position="72"/>
    </location>
</feature>
<dbReference type="EMBL" id="KI913973">
    <property type="protein sequence ID" value="ETV97435.1"/>
    <property type="molecule type" value="Genomic_DNA"/>
</dbReference>
<organism evidence="2">
    <name type="scientific">Aphanomyces invadans</name>
    <dbReference type="NCBI Taxonomy" id="157072"/>
    <lineage>
        <taxon>Eukaryota</taxon>
        <taxon>Sar</taxon>
        <taxon>Stramenopiles</taxon>
        <taxon>Oomycota</taxon>
        <taxon>Saprolegniomycetes</taxon>
        <taxon>Saprolegniales</taxon>
        <taxon>Verrucalvaceae</taxon>
        <taxon>Aphanomyces</taxon>
    </lineage>
</organism>
<dbReference type="VEuPathDB" id="FungiDB:H310_09763"/>
<accession>A0A024TTH3</accession>
<name>A0A024TTH3_9STRA</name>
<evidence type="ECO:0000256" key="1">
    <source>
        <dbReference type="SAM" id="MobiDB-lite"/>
    </source>
</evidence>
<protein>
    <submittedName>
        <fullName evidence="2">Uncharacterized protein</fullName>
    </submittedName>
</protein>
<dbReference type="OrthoDB" id="10502575at2759"/>
<proteinExistence type="predicted"/>
<dbReference type="RefSeq" id="XP_008874143.1">
    <property type="nucleotide sequence ID" value="XM_008875921.1"/>
</dbReference>
<dbReference type="GeneID" id="20086813"/>
<dbReference type="AlphaFoldDB" id="A0A024TTH3"/>
<reference evidence="2" key="1">
    <citation type="submission" date="2013-12" db="EMBL/GenBank/DDBJ databases">
        <title>The Genome Sequence of Aphanomyces invadans NJM9701.</title>
        <authorList>
            <consortium name="The Broad Institute Genomics Platform"/>
            <person name="Russ C."/>
            <person name="Tyler B."/>
            <person name="van West P."/>
            <person name="Dieguez-Uribeondo J."/>
            <person name="Young S.K."/>
            <person name="Zeng Q."/>
            <person name="Gargeya S."/>
            <person name="Fitzgerald M."/>
            <person name="Abouelleil A."/>
            <person name="Alvarado L."/>
            <person name="Chapman S.B."/>
            <person name="Gainer-Dewar J."/>
            <person name="Goldberg J."/>
            <person name="Griggs A."/>
            <person name="Gujja S."/>
            <person name="Hansen M."/>
            <person name="Howarth C."/>
            <person name="Imamovic A."/>
            <person name="Ireland A."/>
            <person name="Larimer J."/>
            <person name="McCowan C."/>
            <person name="Murphy C."/>
            <person name="Pearson M."/>
            <person name="Poon T.W."/>
            <person name="Priest M."/>
            <person name="Roberts A."/>
            <person name="Saif S."/>
            <person name="Shea T."/>
            <person name="Sykes S."/>
            <person name="Wortman J."/>
            <person name="Nusbaum C."/>
            <person name="Birren B."/>
        </authorList>
    </citation>
    <scope>NUCLEOTIDE SEQUENCE [LARGE SCALE GENOMIC DNA]</scope>
    <source>
        <strain evidence="2">NJM9701</strain>
    </source>
</reference>